<evidence type="ECO:0000313" key="6">
    <source>
        <dbReference type="Proteomes" id="UP000243180"/>
    </source>
</evidence>
<dbReference type="KEGG" id="slim:SCL_0729"/>
<proteinExistence type="inferred from homology"/>
<dbReference type="InParanoid" id="A0A1B4XE24"/>
<feature type="chain" id="PRO_5008572326" evidence="4">
    <location>
        <begin position="21"/>
        <end position="171"/>
    </location>
</feature>
<sequence>MKKFLLLLPLIMLLNHVAMAADQPAIGYVDMRKVLLESKLGKKNRAEFEKIIKEKESVLGKEEEKLKAMQESFQKDQLMMTDEQKKSKQKAFQEKAEAYQKMMRDAKQEVSKKDNEYTARALTEIRAIVADLAKEMKLSLVLEASESGLLYAEQSMDLTPKVMEKYDAKGK</sequence>
<evidence type="ECO:0000256" key="4">
    <source>
        <dbReference type="SAM" id="SignalP"/>
    </source>
</evidence>
<feature type="coiled-coil region" evidence="3">
    <location>
        <begin position="52"/>
        <end position="116"/>
    </location>
</feature>
<dbReference type="SUPFAM" id="SSF111384">
    <property type="entry name" value="OmpH-like"/>
    <property type="match status" value="1"/>
</dbReference>
<dbReference type="AlphaFoldDB" id="A0A1B4XE24"/>
<feature type="signal peptide" evidence="4">
    <location>
        <begin position="1"/>
        <end position="20"/>
    </location>
</feature>
<dbReference type="PANTHER" id="PTHR35089">
    <property type="entry name" value="CHAPERONE PROTEIN SKP"/>
    <property type="match status" value="1"/>
</dbReference>
<evidence type="ECO:0000313" key="5">
    <source>
        <dbReference type="EMBL" id="BAV33049.1"/>
    </source>
</evidence>
<dbReference type="GO" id="GO:0051082">
    <property type="term" value="F:unfolded protein binding"/>
    <property type="evidence" value="ECO:0007669"/>
    <property type="project" value="InterPro"/>
</dbReference>
<dbReference type="EMBL" id="AP014879">
    <property type="protein sequence ID" value="BAV33049.1"/>
    <property type="molecule type" value="Genomic_DNA"/>
</dbReference>
<protein>
    <submittedName>
        <fullName evidence="5">Outer membrane protein</fullName>
    </submittedName>
</protein>
<reference evidence="5 6" key="1">
    <citation type="submission" date="2015-05" db="EMBL/GenBank/DDBJ databases">
        <title>Complete genome sequence of a sulfur-oxidizing gammaproteobacterium strain HA5.</title>
        <authorList>
            <person name="Miura A."/>
            <person name="Kojima H."/>
            <person name="Fukui M."/>
        </authorList>
    </citation>
    <scope>NUCLEOTIDE SEQUENCE [LARGE SCALE GENOMIC DNA]</scope>
    <source>
        <strain evidence="5 6">HA5</strain>
    </source>
</reference>
<dbReference type="RefSeq" id="WP_096359950.1">
    <property type="nucleotide sequence ID" value="NZ_AP014879.1"/>
</dbReference>
<accession>A0A1B4XE24</accession>
<dbReference type="OrthoDB" id="5767587at2"/>
<comment type="similarity">
    <text evidence="1">Belongs to the Skp family.</text>
</comment>
<keyword evidence="2 4" id="KW-0732">Signal</keyword>
<keyword evidence="6" id="KW-1185">Reference proteome</keyword>
<evidence type="ECO:0000256" key="3">
    <source>
        <dbReference type="SAM" id="Coils"/>
    </source>
</evidence>
<dbReference type="InterPro" id="IPR024930">
    <property type="entry name" value="Skp_dom_sf"/>
</dbReference>
<dbReference type="Proteomes" id="UP000243180">
    <property type="component" value="Chromosome"/>
</dbReference>
<dbReference type="Pfam" id="PF03938">
    <property type="entry name" value="OmpH"/>
    <property type="match status" value="1"/>
</dbReference>
<dbReference type="InterPro" id="IPR005632">
    <property type="entry name" value="Chaperone_Skp"/>
</dbReference>
<name>A0A1B4XE24_9GAMM</name>
<dbReference type="Gene3D" id="3.30.910.20">
    <property type="entry name" value="Skp domain"/>
    <property type="match status" value="1"/>
</dbReference>
<evidence type="ECO:0000256" key="2">
    <source>
        <dbReference type="ARBA" id="ARBA00022729"/>
    </source>
</evidence>
<evidence type="ECO:0000256" key="1">
    <source>
        <dbReference type="ARBA" id="ARBA00009091"/>
    </source>
</evidence>
<keyword evidence="3" id="KW-0175">Coiled coil</keyword>
<dbReference type="GO" id="GO:0005829">
    <property type="term" value="C:cytosol"/>
    <property type="evidence" value="ECO:0007669"/>
    <property type="project" value="TreeGrafter"/>
</dbReference>
<dbReference type="GO" id="GO:0050821">
    <property type="term" value="P:protein stabilization"/>
    <property type="evidence" value="ECO:0007669"/>
    <property type="project" value="TreeGrafter"/>
</dbReference>
<gene>
    <name evidence="5" type="ORF">SCL_0729</name>
</gene>
<dbReference type="PANTHER" id="PTHR35089:SF1">
    <property type="entry name" value="CHAPERONE PROTEIN SKP"/>
    <property type="match status" value="1"/>
</dbReference>
<organism evidence="5 6">
    <name type="scientific">Sulfuricaulis limicola</name>
    <dbReference type="NCBI Taxonomy" id="1620215"/>
    <lineage>
        <taxon>Bacteria</taxon>
        <taxon>Pseudomonadati</taxon>
        <taxon>Pseudomonadota</taxon>
        <taxon>Gammaproteobacteria</taxon>
        <taxon>Acidiferrobacterales</taxon>
        <taxon>Acidiferrobacteraceae</taxon>
        <taxon>Sulfuricaulis</taxon>
    </lineage>
</organism>
<dbReference type="SMART" id="SM00935">
    <property type="entry name" value="OmpH"/>
    <property type="match status" value="1"/>
</dbReference>